<reference evidence="1 2" key="1">
    <citation type="submission" date="2021-06" db="EMBL/GenBank/DDBJ databases">
        <title>Caerostris extrusa draft genome.</title>
        <authorList>
            <person name="Kono N."/>
            <person name="Arakawa K."/>
        </authorList>
    </citation>
    <scope>NUCLEOTIDE SEQUENCE [LARGE SCALE GENOMIC DNA]</scope>
</reference>
<name>A0AAV4NBL5_CAEEX</name>
<organism evidence="1 2">
    <name type="scientific">Caerostris extrusa</name>
    <name type="common">Bark spider</name>
    <name type="synonym">Caerostris bankana</name>
    <dbReference type="NCBI Taxonomy" id="172846"/>
    <lineage>
        <taxon>Eukaryota</taxon>
        <taxon>Metazoa</taxon>
        <taxon>Ecdysozoa</taxon>
        <taxon>Arthropoda</taxon>
        <taxon>Chelicerata</taxon>
        <taxon>Arachnida</taxon>
        <taxon>Araneae</taxon>
        <taxon>Araneomorphae</taxon>
        <taxon>Entelegynae</taxon>
        <taxon>Araneoidea</taxon>
        <taxon>Araneidae</taxon>
        <taxon>Caerostris</taxon>
    </lineage>
</organism>
<proteinExistence type="predicted"/>
<keyword evidence="2" id="KW-1185">Reference proteome</keyword>
<accession>A0AAV4NBL5</accession>
<protein>
    <submittedName>
        <fullName evidence="1">Uncharacterized protein</fullName>
    </submittedName>
</protein>
<comment type="caution">
    <text evidence="1">The sequence shown here is derived from an EMBL/GenBank/DDBJ whole genome shotgun (WGS) entry which is preliminary data.</text>
</comment>
<evidence type="ECO:0000313" key="2">
    <source>
        <dbReference type="Proteomes" id="UP001054945"/>
    </source>
</evidence>
<sequence>MLKLAIHYSVPLVTDIKVKMKSLFFIERLTPVYCQWTELTNYITSVPPAMMEHGDCGVELTGCILRCLHSPLKRCSSLSPITMQASVSVEYIQG</sequence>
<gene>
    <name evidence="1" type="ORF">CEXT_498761</name>
</gene>
<dbReference type="Proteomes" id="UP001054945">
    <property type="component" value="Unassembled WGS sequence"/>
</dbReference>
<dbReference type="AlphaFoldDB" id="A0AAV4NBL5"/>
<evidence type="ECO:0000313" key="1">
    <source>
        <dbReference type="EMBL" id="GIX81336.1"/>
    </source>
</evidence>
<dbReference type="EMBL" id="BPLR01020669">
    <property type="protein sequence ID" value="GIX81336.1"/>
    <property type="molecule type" value="Genomic_DNA"/>
</dbReference>